<dbReference type="InterPro" id="IPR011010">
    <property type="entry name" value="DNA_brk_join_enz"/>
</dbReference>
<dbReference type="OrthoDB" id="9785687at2"/>
<dbReference type="SUPFAM" id="SSF56349">
    <property type="entry name" value="DNA breaking-rejoining enzymes"/>
    <property type="match status" value="1"/>
</dbReference>
<keyword evidence="2" id="KW-0229">DNA integration</keyword>
<keyword evidence="3 5" id="KW-0238">DNA-binding</keyword>
<dbReference type="PROSITE" id="PS51898">
    <property type="entry name" value="TYR_RECOMBINASE"/>
    <property type="match status" value="1"/>
</dbReference>
<dbReference type="RefSeq" id="WP_090598014.1">
    <property type="nucleotide sequence ID" value="NZ_FNCS01000014.1"/>
</dbReference>
<dbReference type="Proteomes" id="UP000199495">
    <property type="component" value="Unassembled WGS sequence"/>
</dbReference>
<feature type="domain" description="Tyr recombinase" evidence="6">
    <location>
        <begin position="171"/>
        <end position="386"/>
    </location>
</feature>
<proteinExistence type="inferred from homology"/>
<organism evidence="8 9">
    <name type="scientific">Pelagibacterium luteolum</name>
    <dbReference type="NCBI Taxonomy" id="440168"/>
    <lineage>
        <taxon>Bacteria</taxon>
        <taxon>Pseudomonadati</taxon>
        <taxon>Pseudomonadota</taxon>
        <taxon>Alphaproteobacteria</taxon>
        <taxon>Hyphomicrobiales</taxon>
        <taxon>Devosiaceae</taxon>
        <taxon>Pelagibacterium</taxon>
    </lineage>
</organism>
<dbReference type="PROSITE" id="PS51900">
    <property type="entry name" value="CB"/>
    <property type="match status" value="1"/>
</dbReference>
<keyword evidence="9" id="KW-1185">Reference proteome</keyword>
<evidence type="ECO:0000313" key="9">
    <source>
        <dbReference type="Proteomes" id="UP000199495"/>
    </source>
</evidence>
<name>A0A1G7YLG8_9HYPH</name>
<dbReference type="InterPro" id="IPR044068">
    <property type="entry name" value="CB"/>
</dbReference>
<evidence type="ECO:0000256" key="5">
    <source>
        <dbReference type="PROSITE-ProRule" id="PRU01248"/>
    </source>
</evidence>
<dbReference type="InterPro" id="IPR010998">
    <property type="entry name" value="Integrase_recombinase_N"/>
</dbReference>
<keyword evidence="4" id="KW-0233">DNA recombination</keyword>
<dbReference type="Gene3D" id="1.10.443.10">
    <property type="entry name" value="Intergrase catalytic core"/>
    <property type="match status" value="1"/>
</dbReference>
<dbReference type="EMBL" id="FNCS01000014">
    <property type="protein sequence ID" value="SDG97351.1"/>
    <property type="molecule type" value="Genomic_DNA"/>
</dbReference>
<protein>
    <submittedName>
        <fullName evidence="8">Site-specific recombinase XerD</fullName>
    </submittedName>
</protein>
<evidence type="ECO:0000313" key="8">
    <source>
        <dbReference type="EMBL" id="SDG97351.1"/>
    </source>
</evidence>
<dbReference type="AlphaFoldDB" id="A0A1G7YLG8"/>
<dbReference type="PANTHER" id="PTHR30349:SF64">
    <property type="entry name" value="PROPHAGE INTEGRASE INTD-RELATED"/>
    <property type="match status" value="1"/>
</dbReference>
<comment type="similarity">
    <text evidence="1">Belongs to the 'phage' integrase family.</text>
</comment>
<dbReference type="InterPro" id="IPR002104">
    <property type="entry name" value="Integrase_catalytic"/>
</dbReference>
<dbReference type="Gene3D" id="1.10.150.130">
    <property type="match status" value="1"/>
</dbReference>
<dbReference type="GO" id="GO:0006310">
    <property type="term" value="P:DNA recombination"/>
    <property type="evidence" value="ECO:0007669"/>
    <property type="project" value="UniProtKB-KW"/>
</dbReference>
<dbReference type="InterPro" id="IPR013762">
    <property type="entry name" value="Integrase-like_cat_sf"/>
</dbReference>
<feature type="domain" description="Core-binding (CB)" evidence="7">
    <location>
        <begin position="60"/>
        <end position="148"/>
    </location>
</feature>
<sequence length="407" mass="45686">MSDIRKRTGSKGTTYQVRYPSPGTKTGFSYATFDTMKEARAFLESGATRRKAVVDRSGPQTVAEATELWLRICEKEGLNGREPITSYTLVNYAYRSSFIKSYLWPRALGDLTTPDVVAFRSWLLRGEISRVVASKVLSSFHSVMKEMTIRGHISHNPAIGVSIRADSRYQETAKFPSRREIMALLVAADELANSKNMTIAKAWARYRPMLYLAVDSGMRPQEYIALAKSAISETGVLVERALDGNGRSISVTKTPAGRRFIDLSPDTLAMIRHYAEHLAVPNKYDLVFPSDNGRWQCRRNWQRRGFEVACEKAGLVEEVEIGGKTVTQVKYRPYDLRHFFASMLIERKVNLKKIQTLMGHSNIETTLNVYGHLLDEAEEPPREAIGLLGRLASGDLASSAPPRIDML</sequence>
<dbReference type="InterPro" id="IPR050090">
    <property type="entry name" value="Tyrosine_recombinase_XerCD"/>
</dbReference>
<evidence type="ECO:0000259" key="7">
    <source>
        <dbReference type="PROSITE" id="PS51900"/>
    </source>
</evidence>
<dbReference type="PANTHER" id="PTHR30349">
    <property type="entry name" value="PHAGE INTEGRASE-RELATED"/>
    <property type="match status" value="1"/>
</dbReference>
<evidence type="ECO:0000259" key="6">
    <source>
        <dbReference type="PROSITE" id="PS51898"/>
    </source>
</evidence>
<dbReference type="Pfam" id="PF00589">
    <property type="entry name" value="Phage_integrase"/>
    <property type="match status" value="1"/>
</dbReference>
<dbReference type="GO" id="GO:0015074">
    <property type="term" value="P:DNA integration"/>
    <property type="evidence" value="ECO:0007669"/>
    <property type="project" value="UniProtKB-KW"/>
</dbReference>
<accession>A0A1G7YLG8</accession>
<dbReference type="GO" id="GO:0003677">
    <property type="term" value="F:DNA binding"/>
    <property type="evidence" value="ECO:0007669"/>
    <property type="project" value="UniProtKB-UniRule"/>
</dbReference>
<evidence type="ECO:0000256" key="3">
    <source>
        <dbReference type="ARBA" id="ARBA00023125"/>
    </source>
</evidence>
<evidence type="ECO:0000256" key="4">
    <source>
        <dbReference type="ARBA" id="ARBA00023172"/>
    </source>
</evidence>
<dbReference type="STRING" id="440168.SAMN04487974_11484"/>
<reference evidence="8 9" key="1">
    <citation type="submission" date="2016-10" db="EMBL/GenBank/DDBJ databases">
        <authorList>
            <person name="de Groot N.N."/>
        </authorList>
    </citation>
    <scope>NUCLEOTIDE SEQUENCE [LARGE SCALE GENOMIC DNA]</scope>
    <source>
        <strain evidence="8 9">CGMCC 1.10267</strain>
    </source>
</reference>
<evidence type="ECO:0000256" key="2">
    <source>
        <dbReference type="ARBA" id="ARBA00022908"/>
    </source>
</evidence>
<evidence type="ECO:0000256" key="1">
    <source>
        <dbReference type="ARBA" id="ARBA00008857"/>
    </source>
</evidence>
<dbReference type="CDD" id="cd01189">
    <property type="entry name" value="INT_ICEBs1_C_like"/>
    <property type="match status" value="1"/>
</dbReference>
<gene>
    <name evidence="8" type="ORF">SAMN04487974_11484</name>
</gene>